<dbReference type="PANTHER" id="PTHR31350">
    <property type="entry name" value="SI:DKEY-261L7.2"/>
    <property type="match status" value="1"/>
</dbReference>
<feature type="domain" description="Protein SirB1 N-terminal" evidence="2">
    <location>
        <begin position="39"/>
        <end position="189"/>
    </location>
</feature>
<organism evidence="3 4">
    <name type="scientific">Gemmata obscuriglobus</name>
    <dbReference type="NCBI Taxonomy" id="114"/>
    <lineage>
        <taxon>Bacteria</taxon>
        <taxon>Pseudomonadati</taxon>
        <taxon>Planctomycetota</taxon>
        <taxon>Planctomycetia</taxon>
        <taxon>Gemmatales</taxon>
        <taxon>Gemmataceae</taxon>
        <taxon>Gemmata</taxon>
    </lineage>
</organism>
<dbReference type="AlphaFoldDB" id="A0A2Z3H5E0"/>
<dbReference type="RefSeq" id="WP_010046137.1">
    <property type="nucleotide sequence ID" value="NZ_CP025958.1"/>
</dbReference>
<dbReference type="Pfam" id="PF13369">
    <property type="entry name" value="Transglut_core2"/>
    <property type="match status" value="1"/>
</dbReference>
<dbReference type="Pfam" id="PF13371">
    <property type="entry name" value="TPR_9"/>
    <property type="match status" value="1"/>
</dbReference>
<dbReference type="Proteomes" id="UP000245802">
    <property type="component" value="Chromosome"/>
</dbReference>
<protein>
    <recommendedName>
        <fullName evidence="2">Protein SirB1 N-terminal domain-containing protein</fullName>
    </recommendedName>
</protein>
<dbReference type="Gene3D" id="1.25.40.10">
    <property type="entry name" value="Tetratricopeptide repeat domain"/>
    <property type="match status" value="1"/>
</dbReference>
<comment type="similarity">
    <text evidence="1">Belongs to the UPF0162 family.</text>
</comment>
<evidence type="ECO:0000313" key="4">
    <source>
        <dbReference type="Proteomes" id="UP000245802"/>
    </source>
</evidence>
<accession>A0A2Z3H5E0</accession>
<dbReference type="OrthoDB" id="232498at2"/>
<name>A0A2Z3H5E0_9BACT</name>
<keyword evidence="4" id="KW-1185">Reference proteome</keyword>
<evidence type="ECO:0000313" key="3">
    <source>
        <dbReference type="EMBL" id="AWM36250.1"/>
    </source>
</evidence>
<proteinExistence type="inferred from homology"/>
<dbReference type="KEGG" id="gog:C1280_03960"/>
<reference evidence="3 4" key="1">
    <citation type="submission" date="2018-01" db="EMBL/GenBank/DDBJ databases">
        <title>G. obscuriglobus.</title>
        <authorList>
            <person name="Franke J."/>
            <person name="Blomberg W."/>
            <person name="Selmecki A."/>
        </authorList>
    </citation>
    <scope>NUCLEOTIDE SEQUENCE [LARGE SCALE GENOMIC DNA]</scope>
    <source>
        <strain evidence="3 4">DSM 5831</strain>
    </source>
</reference>
<evidence type="ECO:0000256" key="1">
    <source>
        <dbReference type="ARBA" id="ARBA00007100"/>
    </source>
</evidence>
<dbReference type="InterPro" id="IPR032698">
    <property type="entry name" value="SirB1_N"/>
</dbReference>
<evidence type="ECO:0000259" key="2">
    <source>
        <dbReference type="Pfam" id="PF13369"/>
    </source>
</evidence>
<sequence length="273" mass="29868">MKLSAALEALSVDPSAETDLARIALLIARDAYSGMNPRAYLRRIERLAEQLRPRLKGSLAARTAELSTFLFEECGFAGNTEDYYDPRNSYLNKVLDRQVGLPIALSVLAMEVGRRAGLDVVGVGLPGHFIVKAVEGNEEVLLDPFNGGQFLDIEGCEALVGGVTGRPFEATPEALAATPPGAIVARMLQNLKTAYLAERDYRRGARVTRRLTQLVPADASQQRDLGVLLVQAEQFGRAVDPLRAYLRAEPGAEDAADVRKFLYRALNEVARWN</sequence>
<gene>
    <name evidence="3" type="ORF">C1280_03960</name>
</gene>
<dbReference type="PANTHER" id="PTHR31350:SF21">
    <property type="entry name" value="F-BOX ONLY PROTEIN 21"/>
    <property type="match status" value="1"/>
</dbReference>
<dbReference type="InterPro" id="IPR011990">
    <property type="entry name" value="TPR-like_helical_dom_sf"/>
</dbReference>
<dbReference type="EMBL" id="CP025958">
    <property type="protein sequence ID" value="AWM36250.1"/>
    <property type="molecule type" value="Genomic_DNA"/>
</dbReference>